<sequence>MGENLGRCCICVPTRLGVFMLGIFIFLSGLVCLIGLFLQDVRFISGGYSHATMIVSGIVGSLGMIFGFLGCLGAHDNSARYILAFLAYYGLRTATNVAVFTADMITLAKCETWLQSSESEQNWNPTLETISAQGLCQWTRYCYVTAFTVDFLLSAYFILIILKYYQFLNSKPASLLRFPGDSFVPGAGYKSFEEEADGRGEKEPFPRYAGGGVDGGGRGTIDYGPQPPNAYGGGDAAATSGQLPAQSVEYY</sequence>
<feature type="transmembrane region" description="Helical" evidence="2">
    <location>
        <begin position="141"/>
        <end position="165"/>
    </location>
</feature>
<dbReference type="EMBL" id="CDMZ01001173">
    <property type="protein sequence ID" value="CEM28486.1"/>
    <property type="molecule type" value="Genomic_DNA"/>
</dbReference>
<evidence type="ECO:0000256" key="2">
    <source>
        <dbReference type="SAM" id="Phobius"/>
    </source>
</evidence>
<evidence type="ECO:0000313" key="3">
    <source>
        <dbReference type="EMBL" id="CEM28486.1"/>
    </source>
</evidence>
<dbReference type="VEuPathDB" id="CryptoDB:Cvel_21726"/>
<feature type="transmembrane region" description="Helical" evidence="2">
    <location>
        <begin position="16"/>
        <end position="38"/>
    </location>
</feature>
<protein>
    <submittedName>
        <fullName evidence="3">Uncharacterized protein</fullName>
    </submittedName>
</protein>
<feature type="transmembrane region" description="Helical" evidence="2">
    <location>
        <begin position="50"/>
        <end position="72"/>
    </location>
</feature>
<reference evidence="3" key="1">
    <citation type="submission" date="2014-11" db="EMBL/GenBank/DDBJ databases">
        <authorList>
            <person name="Otto D Thomas"/>
            <person name="Naeem Raeece"/>
        </authorList>
    </citation>
    <scope>NUCLEOTIDE SEQUENCE</scope>
</reference>
<evidence type="ECO:0000256" key="1">
    <source>
        <dbReference type="SAM" id="MobiDB-lite"/>
    </source>
</evidence>
<feature type="region of interest" description="Disordered" evidence="1">
    <location>
        <begin position="194"/>
        <end position="251"/>
    </location>
</feature>
<keyword evidence="2" id="KW-0472">Membrane</keyword>
<proteinExistence type="predicted"/>
<keyword evidence="2" id="KW-1133">Transmembrane helix</keyword>
<accession>A0A0G4GG11</accession>
<feature type="compositionally biased region" description="Basic and acidic residues" evidence="1">
    <location>
        <begin position="194"/>
        <end position="205"/>
    </location>
</feature>
<feature type="compositionally biased region" description="Gly residues" evidence="1">
    <location>
        <begin position="209"/>
        <end position="219"/>
    </location>
</feature>
<keyword evidence="2" id="KW-0812">Transmembrane</keyword>
<dbReference type="AlphaFoldDB" id="A0A0G4GG11"/>
<organism evidence="3">
    <name type="scientific">Chromera velia CCMP2878</name>
    <dbReference type="NCBI Taxonomy" id="1169474"/>
    <lineage>
        <taxon>Eukaryota</taxon>
        <taxon>Sar</taxon>
        <taxon>Alveolata</taxon>
        <taxon>Colpodellida</taxon>
        <taxon>Chromeraceae</taxon>
        <taxon>Chromera</taxon>
    </lineage>
</organism>
<name>A0A0G4GG11_9ALVE</name>
<gene>
    <name evidence="3" type="ORF">Cvel_21726</name>
</gene>